<feature type="non-terminal residue" evidence="2">
    <location>
        <position position="1"/>
    </location>
</feature>
<comment type="caution">
    <text evidence="2">The sequence shown here is derived from an EMBL/GenBank/DDBJ whole genome shotgun (WGS) entry which is preliminary data.</text>
</comment>
<keyword evidence="3" id="KW-1185">Reference proteome</keyword>
<organism evidence="2 3">
    <name type="scientific">Eragrostis curvula</name>
    <name type="common">weeping love grass</name>
    <dbReference type="NCBI Taxonomy" id="38414"/>
    <lineage>
        <taxon>Eukaryota</taxon>
        <taxon>Viridiplantae</taxon>
        <taxon>Streptophyta</taxon>
        <taxon>Embryophyta</taxon>
        <taxon>Tracheophyta</taxon>
        <taxon>Spermatophyta</taxon>
        <taxon>Magnoliopsida</taxon>
        <taxon>Liliopsida</taxon>
        <taxon>Poales</taxon>
        <taxon>Poaceae</taxon>
        <taxon>PACMAD clade</taxon>
        <taxon>Chloridoideae</taxon>
        <taxon>Eragrostideae</taxon>
        <taxon>Eragrostidinae</taxon>
        <taxon>Eragrostis</taxon>
    </lineage>
</organism>
<dbReference type="EMBL" id="RWGY01000045">
    <property type="protein sequence ID" value="TVU06785.1"/>
    <property type="molecule type" value="Genomic_DNA"/>
</dbReference>
<dbReference type="Gramene" id="TVU06785">
    <property type="protein sequence ID" value="TVU06785"/>
    <property type="gene ID" value="EJB05_46818"/>
</dbReference>
<evidence type="ECO:0000313" key="2">
    <source>
        <dbReference type="EMBL" id="TVU06785.1"/>
    </source>
</evidence>
<reference evidence="2 3" key="1">
    <citation type="journal article" date="2019" name="Sci. Rep.">
        <title>A high-quality genome of Eragrostis curvula grass provides insights into Poaceae evolution and supports new strategies to enhance forage quality.</title>
        <authorList>
            <person name="Carballo J."/>
            <person name="Santos B.A.C.M."/>
            <person name="Zappacosta D."/>
            <person name="Garbus I."/>
            <person name="Selva J.P."/>
            <person name="Gallo C.A."/>
            <person name="Diaz A."/>
            <person name="Albertini E."/>
            <person name="Caccamo M."/>
            <person name="Echenique V."/>
        </authorList>
    </citation>
    <scope>NUCLEOTIDE SEQUENCE [LARGE SCALE GENOMIC DNA]</scope>
    <source>
        <strain evidence="3">cv. Victoria</strain>
        <tissue evidence="2">Leaf</tissue>
    </source>
</reference>
<dbReference type="Proteomes" id="UP000324897">
    <property type="component" value="Unassembled WGS sequence"/>
</dbReference>
<protein>
    <submittedName>
        <fullName evidence="2">Uncharacterized protein</fullName>
    </submittedName>
</protein>
<feature type="region of interest" description="Disordered" evidence="1">
    <location>
        <begin position="155"/>
        <end position="177"/>
    </location>
</feature>
<evidence type="ECO:0000313" key="3">
    <source>
        <dbReference type="Proteomes" id="UP000324897"/>
    </source>
</evidence>
<feature type="region of interest" description="Disordered" evidence="1">
    <location>
        <begin position="14"/>
        <end position="51"/>
    </location>
</feature>
<feature type="region of interest" description="Disordered" evidence="1">
    <location>
        <begin position="93"/>
        <end position="120"/>
    </location>
</feature>
<dbReference type="AlphaFoldDB" id="A0A5J9T622"/>
<feature type="compositionally biased region" description="Basic residues" evidence="1">
    <location>
        <begin position="163"/>
        <end position="173"/>
    </location>
</feature>
<accession>A0A5J9T622</accession>
<sequence>MAMGWVRATTASARGIFTSSPPEERRIPAPSLPKQSCPPPEKNYAGSRGRRIRPASVEVISSCPWLGPSSPHVNYCLCHSPIRFGTGGAKKLPYPGMGREERLGLRSSDAPRTSRPQAQRIPSLASTSSELVVMKKGKLETTDAVAEGKPELKRKEEAASQRALRHRGARPRHAPPPFTFTPSVVANELPFQVSSAIWAELSSVDAAFQLYRTKRLLTTIMDKEWMRAPRVREKMLMFHRLAR</sequence>
<evidence type="ECO:0000256" key="1">
    <source>
        <dbReference type="SAM" id="MobiDB-lite"/>
    </source>
</evidence>
<gene>
    <name evidence="2" type="ORF">EJB05_46818</name>
</gene>
<name>A0A5J9T622_9POAL</name>
<proteinExistence type="predicted"/>